<keyword evidence="3" id="KW-0804">Transcription</keyword>
<evidence type="ECO:0000313" key="7">
    <source>
        <dbReference type="Proteomes" id="UP000026249"/>
    </source>
</evidence>
<feature type="domain" description="HTH tetR-type" evidence="5">
    <location>
        <begin position="3"/>
        <end position="63"/>
    </location>
</feature>
<sequence>MRPSRRDELVRKAFHVFYRHGFHATGMDTLVRETGISKTTMYNYFSTKDELILAVLRLRDEEFRNRFTRRMQQLANTPAGQMLALFDVLDEWFHEEGFCGCLFIKAGAEFQDHSDPIHVQAAEHKRVLQEQFTAMAREAGARDPRDLASKLMVLKEGAIVLAVLGNKDEAIRNAKGAAQLLIETATGQQVEAA</sequence>
<dbReference type="InterPro" id="IPR036271">
    <property type="entry name" value="Tet_transcr_reg_TetR-rel_C_sf"/>
</dbReference>
<evidence type="ECO:0000256" key="4">
    <source>
        <dbReference type="PROSITE-ProRule" id="PRU00335"/>
    </source>
</evidence>
<dbReference type="EMBL" id="JFKE01000004">
    <property type="protein sequence ID" value="KAJ55280.1"/>
    <property type="molecule type" value="Genomic_DNA"/>
</dbReference>
<dbReference type="Pfam" id="PF16925">
    <property type="entry name" value="TetR_C_13"/>
    <property type="match status" value="1"/>
</dbReference>
<proteinExistence type="predicted"/>
<evidence type="ECO:0000256" key="3">
    <source>
        <dbReference type="ARBA" id="ARBA00023163"/>
    </source>
</evidence>
<dbReference type="Pfam" id="PF00440">
    <property type="entry name" value="TetR_N"/>
    <property type="match status" value="1"/>
</dbReference>
<keyword evidence="1" id="KW-0805">Transcription regulation</keyword>
<evidence type="ECO:0000313" key="6">
    <source>
        <dbReference type="EMBL" id="KAJ55280.1"/>
    </source>
</evidence>
<dbReference type="RefSeq" id="WP_035258981.1">
    <property type="nucleotide sequence ID" value="NZ_JFKE01000004.1"/>
</dbReference>
<protein>
    <submittedName>
        <fullName evidence="6">TetR family transcriptional regulator</fullName>
    </submittedName>
</protein>
<dbReference type="PRINTS" id="PR00455">
    <property type="entry name" value="HTHTETR"/>
</dbReference>
<evidence type="ECO:0000256" key="1">
    <source>
        <dbReference type="ARBA" id="ARBA00023015"/>
    </source>
</evidence>
<dbReference type="AlphaFoldDB" id="A0A037ZFL8"/>
<dbReference type="Proteomes" id="UP000026249">
    <property type="component" value="Unassembled WGS sequence"/>
</dbReference>
<dbReference type="InterPro" id="IPR009057">
    <property type="entry name" value="Homeodomain-like_sf"/>
</dbReference>
<dbReference type="PANTHER" id="PTHR47506:SF1">
    <property type="entry name" value="HTH-TYPE TRANSCRIPTIONAL REGULATOR YJDC"/>
    <property type="match status" value="1"/>
</dbReference>
<dbReference type="PROSITE" id="PS50977">
    <property type="entry name" value="HTH_TETR_2"/>
    <property type="match status" value="1"/>
</dbReference>
<name>A0A037ZFL8_9RHOB</name>
<keyword evidence="7" id="KW-1185">Reference proteome</keyword>
<dbReference type="PANTHER" id="PTHR47506">
    <property type="entry name" value="TRANSCRIPTIONAL REGULATORY PROTEIN"/>
    <property type="match status" value="1"/>
</dbReference>
<dbReference type="OrthoDB" id="9787680at2"/>
<dbReference type="InterPro" id="IPR011075">
    <property type="entry name" value="TetR_C"/>
</dbReference>
<evidence type="ECO:0000259" key="5">
    <source>
        <dbReference type="PROSITE" id="PS50977"/>
    </source>
</evidence>
<organism evidence="6 7">
    <name type="scientific">Actibacterium mucosum KCTC 23349</name>
    <dbReference type="NCBI Taxonomy" id="1454373"/>
    <lineage>
        <taxon>Bacteria</taxon>
        <taxon>Pseudomonadati</taxon>
        <taxon>Pseudomonadota</taxon>
        <taxon>Alphaproteobacteria</taxon>
        <taxon>Rhodobacterales</taxon>
        <taxon>Roseobacteraceae</taxon>
        <taxon>Actibacterium</taxon>
    </lineage>
</organism>
<keyword evidence="2 4" id="KW-0238">DNA-binding</keyword>
<reference evidence="6 7" key="1">
    <citation type="submission" date="2014-03" db="EMBL/GenBank/DDBJ databases">
        <title>Draft Genome Sequence of Actibacterium mucosum KCTC 23349, a Marine Alphaproteobacterium with Complex Ionic Requirements Isolated from Mediterranean Seawater at Malvarrosa Beach, Valencia, Spain.</title>
        <authorList>
            <person name="Arahal D.R."/>
            <person name="Shao Z."/>
            <person name="Lai Q."/>
            <person name="Pujalte M.J."/>
        </authorList>
    </citation>
    <scope>NUCLEOTIDE SEQUENCE [LARGE SCALE GENOMIC DNA]</scope>
    <source>
        <strain evidence="6 7">KCTC 23349</strain>
    </source>
</reference>
<comment type="caution">
    <text evidence="6">The sequence shown here is derived from an EMBL/GenBank/DDBJ whole genome shotgun (WGS) entry which is preliminary data.</text>
</comment>
<dbReference type="SUPFAM" id="SSF48498">
    <property type="entry name" value="Tetracyclin repressor-like, C-terminal domain"/>
    <property type="match status" value="1"/>
</dbReference>
<dbReference type="Gene3D" id="1.10.357.10">
    <property type="entry name" value="Tetracycline Repressor, domain 2"/>
    <property type="match status" value="1"/>
</dbReference>
<dbReference type="InterPro" id="IPR001647">
    <property type="entry name" value="HTH_TetR"/>
</dbReference>
<feature type="DNA-binding region" description="H-T-H motif" evidence="4">
    <location>
        <begin position="26"/>
        <end position="45"/>
    </location>
</feature>
<dbReference type="SUPFAM" id="SSF46689">
    <property type="entry name" value="Homeodomain-like"/>
    <property type="match status" value="1"/>
</dbReference>
<accession>A0A037ZFL8</accession>
<gene>
    <name evidence="6" type="ORF">ACMU_11305</name>
</gene>
<dbReference type="GO" id="GO:0003677">
    <property type="term" value="F:DNA binding"/>
    <property type="evidence" value="ECO:0007669"/>
    <property type="project" value="UniProtKB-UniRule"/>
</dbReference>
<dbReference type="STRING" id="1454373.ACMU_11305"/>
<evidence type="ECO:0000256" key="2">
    <source>
        <dbReference type="ARBA" id="ARBA00023125"/>
    </source>
</evidence>